<dbReference type="AlphaFoldDB" id="A0A3M7QNE5"/>
<accession>A0A3M7QNE5</accession>
<proteinExistence type="predicted"/>
<comment type="caution">
    <text evidence="1">The sequence shown here is derived from an EMBL/GenBank/DDBJ whole genome shotgun (WGS) entry which is preliminary data.</text>
</comment>
<keyword evidence="2" id="KW-1185">Reference proteome</keyword>
<dbReference type="Proteomes" id="UP000276133">
    <property type="component" value="Unassembled WGS sequence"/>
</dbReference>
<evidence type="ECO:0000313" key="1">
    <source>
        <dbReference type="EMBL" id="RNA12604.1"/>
    </source>
</evidence>
<gene>
    <name evidence="1" type="ORF">BpHYR1_009091</name>
</gene>
<reference evidence="1 2" key="1">
    <citation type="journal article" date="2018" name="Sci. Rep.">
        <title>Genomic signatures of local adaptation to the degree of environmental predictability in rotifers.</title>
        <authorList>
            <person name="Franch-Gras L."/>
            <person name="Hahn C."/>
            <person name="Garcia-Roger E.M."/>
            <person name="Carmona M.J."/>
            <person name="Serra M."/>
            <person name="Gomez A."/>
        </authorList>
    </citation>
    <scope>NUCLEOTIDE SEQUENCE [LARGE SCALE GENOMIC DNA]</scope>
    <source>
        <strain evidence="1">HYR1</strain>
    </source>
</reference>
<dbReference type="OrthoDB" id="10532721at2759"/>
<sequence length="144" mass="15720">MPVRLMKSGSSKGGFSKPRLPCRYFRLAHQCLGTWTVLRQPFRCTRSFGSRAVTSYISTTSGRATSCFSAATLILVCSLSFFLDNFSLLFSRSSSSSSSIIRLRRSSSAALVTACDFLPSSAFSTVMLLLLENLKCSNTLENSA</sequence>
<organism evidence="1 2">
    <name type="scientific">Brachionus plicatilis</name>
    <name type="common">Marine rotifer</name>
    <name type="synonym">Brachionus muelleri</name>
    <dbReference type="NCBI Taxonomy" id="10195"/>
    <lineage>
        <taxon>Eukaryota</taxon>
        <taxon>Metazoa</taxon>
        <taxon>Spiralia</taxon>
        <taxon>Gnathifera</taxon>
        <taxon>Rotifera</taxon>
        <taxon>Eurotatoria</taxon>
        <taxon>Monogononta</taxon>
        <taxon>Pseudotrocha</taxon>
        <taxon>Ploima</taxon>
        <taxon>Brachionidae</taxon>
        <taxon>Brachionus</taxon>
    </lineage>
</organism>
<evidence type="ECO:0000313" key="2">
    <source>
        <dbReference type="Proteomes" id="UP000276133"/>
    </source>
</evidence>
<protein>
    <submittedName>
        <fullName evidence="1">Uncharacterized protein</fullName>
    </submittedName>
</protein>
<dbReference type="EMBL" id="REGN01005653">
    <property type="protein sequence ID" value="RNA12604.1"/>
    <property type="molecule type" value="Genomic_DNA"/>
</dbReference>
<name>A0A3M7QNE5_BRAPC</name>